<protein>
    <submittedName>
        <fullName evidence="1">Thiamine-phosphate synthase family protein</fullName>
    </submittedName>
</protein>
<evidence type="ECO:0000313" key="1">
    <source>
        <dbReference type="EMBL" id="MEW9491774.1"/>
    </source>
</evidence>
<proteinExistence type="predicted"/>
<gene>
    <name evidence="1" type="ORF">TQ35_0006190</name>
</gene>
<evidence type="ECO:0000313" key="2">
    <source>
        <dbReference type="Proteomes" id="UP000053480"/>
    </source>
</evidence>
<dbReference type="EMBL" id="JZWS03000007">
    <property type="protein sequence ID" value="MEW9491774.1"/>
    <property type="molecule type" value="Genomic_DNA"/>
</dbReference>
<sequence>MESERDYVLKRLKEAADIFVSEPKAYLLVPEIRVNIGYAVSNASGVQDVAAIPGRITAAFNRAFYCMPPAFGASDHVARVILTAMKYDPQVRSAIDVKYYKEVVERLDDVYVFDRRLEPLESRTKEGHTMNLMVELAHEKMGRIPKYIVDMGDYGKEPTIFVLGKDPVEVVKTSLSFVNLIQK</sequence>
<name>A0ACC6TPI1_9CREN</name>
<dbReference type="Proteomes" id="UP000053480">
    <property type="component" value="Unassembled WGS sequence"/>
</dbReference>
<accession>A0ACC6TPI1</accession>
<organism evidence="1 2">
    <name type="scientific">Candidatus Aramenus sulfurataquae</name>
    <dbReference type="NCBI Taxonomy" id="1326980"/>
    <lineage>
        <taxon>Archaea</taxon>
        <taxon>Thermoproteota</taxon>
        <taxon>Thermoprotei</taxon>
        <taxon>Sulfolobales</taxon>
        <taxon>Sulfolobaceae</taxon>
        <taxon>Candidatus Aramenus</taxon>
    </lineage>
</organism>
<comment type="caution">
    <text evidence="1">The sequence shown here is derived from an EMBL/GenBank/DDBJ whole genome shotgun (WGS) entry which is preliminary data.</text>
</comment>
<reference evidence="1" key="1">
    <citation type="submission" date="2024-07" db="EMBL/GenBank/DDBJ databases">
        <title>Metagenome and Metagenome-Assembled Genomes of Archaea from a hot spring from the geothermal field of Los Azufres, Mexico.</title>
        <authorList>
            <person name="Marin-Paredes R."/>
            <person name="Martinez-Romero E."/>
            <person name="Servin-Garciduenas L.E."/>
        </authorList>
    </citation>
    <scope>NUCLEOTIDE SEQUENCE</scope>
    <source>
        <strain evidence="1">AZ1-454</strain>
    </source>
</reference>